<reference evidence="1" key="1">
    <citation type="journal article" date="2019" name="Sci. Rep.">
        <title>Draft genome of Tanacetum cinerariifolium, the natural source of mosquito coil.</title>
        <authorList>
            <person name="Yamashiro T."/>
            <person name="Shiraishi A."/>
            <person name="Satake H."/>
            <person name="Nakayama K."/>
        </authorList>
    </citation>
    <scope>NUCLEOTIDE SEQUENCE</scope>
</reference>
<sequence>QVVDGPKKVQFALGNDKRSHENEHGINNRVEVSTAPSHEVNEQNLHNMDVNISSNFNDEISSLLAKGTTGVQKHVSH</sequence>
<dbReference type="GO" id="GO:0016301">
    <property type="term" value="F:kinase activity"/>
    <property type="evidence" value="ECO:0007669"/>
    <property type="project" value="UniProtKB-KW"/>
</dbReference>
<keyword evidence="1" id="KW-0808">Transferase</keyword>
<keyword evidence="1" id="KW-0418">Kinase</keyword>
<name>A0A699TLC8_TANCI</name>
<organism evidence="1">
    <name type="scientific">Tanacetum cinerariifolium</name>
    <name type="common">Dalmatian daisy</name>
    <name type="synonym">Chrysanthemum cinerariifolium</name>
    <dbReference type="NCBI Taxonomy" id="118510"/>
    <lineage>
        <taxon>Eukaryota</taxon>
        <taxon>Viridiplantae</taxon>
        <taxon>Streptophyta</taxon>
        <taxon>Embryophyta</taxon>
        <taxon>Tracheophyta</taxon>
        <taxon>Spermatophyta</taxon>
        <taxon>Magnoliopsida</taxon>
        <taxon>eudicotyledons</taxon>
        <taxon>Gunneridae</taxon>
        <taxon>Pentapetalae</taxon>
        <taxon>asterids</taxon>
        <taxon>campanulids</taxon>
        <taxon>Asterales</taxon>
        <taxon>Asteraceae</taxon>
        <taxon>Asteroideae</taxon>
        <taxon>Anthemideae</taxon>
        <taxon>Anthemidinae</taxon>
        <taxon>Tanacetum</taxon>
    </lineage>
</organism>
<dbReference type="EMBL" id="BKCJ011248849">
    <property type="protein sequence ID" value="GFD09916.1"/>
    <property type="molecule type" value="Genomic_DNA"/>
</dbReference>
<proteinExistence type="predicted"/>
<protein>
    <submittedName>
        <fullName evidence="1">Protein kinase, ATP binding site-containing protein</fullName>
    </submittedName>
</protein>
<feature type="non-terminal residue" evidence="1">
    <location>
        <position position="1"/>
    </location>
</feature>
<accession>A0A699TLC8</accession>
<evidence type="ECO:0000313" key="1">
    <source>
        <dbReference type="EMBL" id="GFD09916.1"/>
    </source>
</evidence>
<gene>
    <name evidence="1" type="ORF">Tci_881885</name>
</gene>
<comment type="caution">
    <text evidence="1">The sequence shown here is derived from an EMBL/GenBank/DDBJ whole genome shotgun (WGS) entry which is preliminary data.</text>
</comment>
<dbReference type="AlphaFoldDB" id="A0A699TLC8"/>